<reference evidence="2 4" key="1">
    <citation type="journal article" date="2023" name="Microb. Genom.">
        <title>Mesoterricola silvestris gen. nov., sp. nov., Mesoterricola sediminis sp. nov., Geothrix oryzae sp. nov., Geothrix edaphica sp. nov., Geothrix rubra sp. nov., and Geothrix limicola sp. nov., six novel members of Acidobacteriota isolated from soils.</title>
        <authorList>
            <person name="Weisberg A.J."/>
            <person name="Pearce E."/>
            <person name="Kramer C.G."/>
            <person name="Chang J.H."/>
            <person name="Clarke C.R."/>
        </authorList>
    </citation>
    <scope>NUCLEOTIDE SEQUENCE</scope>
    <source>
        <strain evidence="3 4">NB05-1H</strain>
        <strain evidence="2">NRRL_B-16521</strain>
    </source>
</reference>
<dbReference type="AlphaFoldDB" id="A0AAP6BLR0"/>
<feature type="compositionally biased region" description="Polar residues" evidence="1">
    <location>
        <begin position="1"/>
        <end position="17"/>
    </location>
</feature>
<dbReference type="Proteomes" id="UP001272987">
    <property type="component" value="Unassembled WGS sequence"/>
</dbReference>
<gene>
    <name evidence="2" type="ORF">PV399_46540</name>
    <name evidence="3" type="ORF">PV666_02320</name>
</gene>
<dbReference type="GeneID" id="69814003"/>
<name>A0AAP6BLR0_9ACTN</name>
<protein>
    <submittedName>
        <fullName evidence="2">Uncharacterized protein</fullName>
    </submittedName>
</protein>
<sequence length="74" mass="8058">MKSIQPPSSKQAGSQEPQPVPNPNPDCARCSELAQERAEAAKARDLSRVTDCNVRIRTHDTGHNGNPSNHRSPD</sequence>
<organism evidence="2 5">
    <name type="scientific">Streptomyces acidiscabies</name>
    <dbReference type="NCBI Taxonomy" id="42234"/>
    <lineage>
        <taxon>Bacteria</taxon>
        <taxon>Bacillati</taxon>
        <taxon>Actinomycetota</taxon>
        <taxon>Actinomycetes</taxon>
        <taxon>Kitasatosporales</taxon>
        <taxon>Streptomycetaceae</taxon>
        <taxon>Streptomyces</taxon>
    </lineage>
</organism>
<proteinExistence type="predicted"/>
<keyword evidence="4" id="KW-1185">Reference proteome</keyword>
<feature type="region of interest" description="Disordered" evidence="1">
    <location>
        <begin position="1"/>
        <end position="74"/>
    </location>
</feature>
<comment type="caution">
    <text evidence="2">The sequence shown here is derived from an EMBL/GenBank/DDBJ whole genome shotgun (WGS) entry which is preliminary data.</text>
</comment>
<evidence type="ECO:0000313" key="4">
    <source>
        <dbReference type="Proteomes" id="UP001272987"/>
    </source>
</evidence>
<dbReference type="EMBL" id="JARAWP010000001">
    <property type="protein sequence ID" value="MDX3016719.1"/>
    <property type="molecule type" value="Genomic_DNA"/>
</dbReference>
<dbReference type="EMBL" id="JARAWC010000082">
    <property type="protein sequence ID" value="MDX2967104.1"/>
    <property type="molecule type" value="Genomic_DNA"/>
</dbReference>
<dbReference type="RefSeq" id="WP_223786532.1">
    <property type="nucleotide sequence ID" value="NZ_JAGJBY010000004.1"/>
</dbReference>
<evidence type="ECO:0000313" key="2">
    <source>
        <dbReference type="EMBL" id="MDX2967104.1"/>
    </source>
</evidence>
<evidence type="ECO:0000313" key="5">
    <source>
        <dbReference type="Proteomes" id="UP001282288"/>
    </source>
</evidence>
<feature type="compositionally biased region" description="Polar residues" evidence="1">
    <location>
        <begin position="63"/>
        <end position="74"/>
    </location>
</feature>
<dbReference type="Proteomes" id="UP001282288">
    <property type="component" value="Unassembled WGS sequence"/>
</dbReference>
<evidence type="ECO:0000313" key="3">
    <source>
        <dbReference type="EMBL" id="MDX3016719.1"/>
    </source>
</evidence>
<feature type="compositionally biased region" description="Basic and acidic residues" evidence="1">
    <location>
        <begin position="34"/>
        <end position="48"/>
    </location>
</feature>
<accession>A0AAP6BLR0</accession>
<evidence type="ECO:0000256" key="1">
    <source>
        <dbReference type="SAM" id="MobiDB-lite"/>
    </source>
</evidence>